<evidence type="ECO:0000313" key="2">
    <source>
        <dbReference type="EMBL" id="KAF6004038.1"/>
    </source>
</evidence>
<protein>
    <submittedName>
        <fullName evidence="2">Uncharacterized protein</fullName>
    </submittedName>
</protein>
<feature type="region of interest" description="Disordered" evidence="1">
    <location>
        <begin position="1"/>
        <end position="108"/>
    </location>
</feature>
<name>A0A7J7ILW7_9RHOD</name>
<dbReference type="OrthoDB" id="10661227at2759"/>
<feature type="compositionally biased region" description="Basic and acidic residues" evidence="1">
    <location>
        <begin position="38"/>
        <end position="48"/>
    </location>
</feature>
<dbReference type="AlphaFoldDB" id="A0A7J7ILW7"/>
<proteinExistence type="predicted"/>
<organism evidence="2 3">
    <name type="scientific">Cyanidiococcus yangmingshanensis</name>
    <dbReference type="NCBI Taxonomy" id="2690220"/>
    <lineage>
        <taxon>Eukaryota</taxon>
        <taxon>Rhodophyta</taxon>
        <taxon>Bangiophyceae</taxon>
        <taxon>Cyanidiales</taxon>
        <taxon>Cyanidiaceae</taxon>
        <taxon>Cyanidiococcus</taxon>
    </lineage>
</organism>
<evidence type="ECO:0000256" key="1">
    <source>
        <dbReference type="SAM" id="MobiDB-lite"/>
    </source>
</evidence>
<dbReference type="Proteomes" id="UP000530660">
    <property type="component" value="Unassembled WGS sequence"/>
</dbReference>
<accession>A0A7J7ILW7</accession>
<comment type="caution">
    <text evidence="2">The sequence shown here is derived from an EMBL/GenBank/DDBJ whole genome shotgun (WGS) entry which is preliminary data.</text>
</comment>
<evidence type="ECO:0000313" key="3">
    <source>
        <dbReference type="Proteomes" id="UP000530660"/>
    </source>
</evidence>
<dbReference type="EMBL" id="VWRR01000004">
    <property type="protein sequence ID" value="KAF6004038.1"/>
    <property type="molecule type" value="Genomic_DNA"/>
</dbReference>
<sequence>MSSTRGQPTSVAWNRRGRVEQVTGSANPLGKENQPRGGEYKPSVDVEGHTALGVRRRPLQDAGNVPRPGAQRVAIKPGETSNLGERKLSALRPTTGNSGRASPERVSGECLTPPPVCFGTDDLVEVPLTGENDTWSEEGESHTSLKLWFAAPLALDISDAQVPEPEIVPKGSPTAGAVPLFYEPLVSFAEQDMGMGVSQEQRLLYQDLDAHSPGAPLRLATPPLPSLELVGFAEEESRALPRAVYPSPRSRARRLTALAVPTPRLRRRQIQRRDFPRQPGTSESHEDVDC</sequence>
<feature type="region of interest" description="Disordered" evidence="1">
    <location>
        <begin position="242"/>
        <end position="290"/>
    </location>
</feature>
<keyword evidence="3" id="KW-1185">Reference proteome</keyword>
<reference evidence="2 3" key="1">
    <citation type="journal article" date="2020" name="J. Phycol.">
        <title>Comparative genome analysis reveals Cyanidiococcus gen. nov., a new extremophilic red algal genus sister to Cyanidioschyzon (Cyanidioschyzonaceae, Rhodophyta).</title>
        <authorList>
            <person name="Liu S.-L."/>
            <person name="Chiang Y.-R."/>
            <person name="Yoon H.S."/>
            <person name="Fu H.-Y."/>
        </authorList>
    </citation>
    <scope>NUCLEOTIDE SEQUENCE [LARGE SCALE GENOMIC DNA]</scope>
    <source>
        <strain evidence="2 3">THAL066</strain>
    </source>
</reference>
<gene>
    <name evidence="2" type="ORF">F1559_000548</name>
</gene>
<feature type="compositionally biased region" description="Polar residues" evidence="1">
    <location>
        <begin position="1"/>
        <end position="12"/>
    </location>
</feature>